<protein>
    <recommendedName>
        <fullName evidence="1">Helicase C-terminal domain-containing protein</fullName>
    </recommendedName>
</protein>
<dbReference type="InterPro" id="IPR027417">
    <property type="entry name" value="P-loop_NTPase"/>
</dbReference>
<proteinExistence type="predicted"/>
<dbReference type="Gene3D" id="3.40.50.300">
    <property type="entry name" value="P-loop containing nucleotide triphosphate hydrolases"/>
    <property type="match status" value="1"/>
</dbReference>
<evidence type="ECO:0000259" key="1">
    <source>
        <dbReference type="Pfam" id="PF00271"/>
    </source>
</evidence>
<comment type="caution">
    <text evidence="2">The sequence shown here is derived from an EMBL/GenBank/DDBJ whole genome shotgun (WGS) entry which is preliminary data.</text>
</comment>
<evidence type="ECO:0000313" key="2">
    <source>
        <dbReference type="EMBL" id="KAA6310762.1"/>
    </source>
</evidence>
<dbReference type="EMBL" id="SNRY01007270">
    <property type="protein sequence ID" value="KAA6310762.1"/>
    <property type="molecule type" value="Genomic_DNA"/>
</dbReference>
<reference evidence="2" key="1">
    <citation type="submission" date="2019-03" db="EMBL/GenBank/DDBJ databases">
        <title>Single cell metagenomics reveals metabolic interactions within the superorganism composed of flagellate Streblomastix strix and complex community of Bacteroidetes bacteria on its surface.</title>
        <authorList>
            <person name="Treitli S.C."/>
            <person name="Kolisko M."/>
            <person name="Husnik F."/>
            <person name="Keeling P."/>
            <person name="Hampl V."/>
        </authorList>
    </citation>
    <scope>NUCLEOTIDE SEQUENCE</scope>
    <source>
        <strain evidence="2">STM</strain>
    </source>
</reference>
<name>A0A5J4PNN5_9ZZZZ</name>
<feature type="domain" description="Helicase C-terminal" evidence="1">
    <location>
        <begin position="51"/>
        <end position="107"/>
    </location>
</feature>
<dbReference type="AlphaFoldDB" id="A0A5J4PNN5"/>
<dbReference type="InterPro" id="IPR001650">
    <property type="entry name" value="Helicase_C-like"/>
</dbReference>
<gene>
    <name evidence="2" type="ORF">EZS27_037989</name>
</gene>
<sequence length="232" mass="26819">MIESFADTTTVKVDTYESFTNTTSGKASIRAHFAVGYFNAKSNDEGVQHADNVRKAFNSPFKPFVLATTSVGQEGLDFHLYCRKVVHWNLPSNPVDLEQREGRINRFKSLAVRRNVANRYPNLQTWDEMFEQASKDLKGNNSDIVPYWCLPDTDKNSVKIERIIPMYPLSLDFPKYKRLIKILSLYRLTLGQPRQEELIDMIKERDALEINKEEFIINLSPFERMKIGGSYP</sequence>
<accession>A0A5J4PNN5</accession>
<dbReference type="SUPFAM" id="SSF52540">
    <property type="entry name" value="P-loop containing nucleoside triphosphate hydrolases"/>
    <property type="match status" value="1"/>
</dbReference>
<organism evidence="2">
    <name type="scientific">termite gut metagenome</name>
    <dbReference type="NCBI Taxonomy" id="433724"/>
    <lineage>
        <taxon>unclassified sequences</taxon>
        <taxon>metagenomes</taxon>
        <taxon>organismal metagenomes</taxon>
    </lineage>
</organism>
<dbReference type="Pfam" id="PF00271">
    <property type="entry name" value="Helicase_C"/>
    <property type="match status" value="1"/>
</dbReference>